<evidence type="ECO:0000256" key="1">
    <source>
        <dbReference type="SAM" id="MobiDB-lite"/>
    </source>
</evidence>
<dbReference type="Proteomes" id="UP000299102">
    <property type="component" value="Unassembled WGS sequence"/>
</dbReference>
<gene>
    <name evidence="2" type="ORF">EVAR_12859_1</name>
</gene>
<dbReference type="AlphaFoldDB" id="A0A4C1TVL5"/>
<feature type="region of interest" description="Disordered" evidence="1">
    <location>
        <begin position="99"/>
        <end position="135"/>
    </location>
</feature>
<sequence length="135" mass="15283">MTYFQQANEEAGHQRLDGHRCPRTFTIPEDVHRYLAELLGIGCLIARDLDIAGGDTETCTYCTKCISENCYFTSVLLLTFASGFDQIGTAIGTRIGFENGRRAEPKRNQDQYSKRNRPGREFRSRQIQNRTGVGN</sequence>
<comment type="caution">
    <text evidence="2">The sequence shown here is derived from an EMBL/GenBank/DDBJ whole genome shotgun (WGS) entry which is preliminary data.</text>
</comment>
<reference evidence="2 3" key="1">
    <citation type="journal article" date="2019" name="Commun. Biol.">
        <title>The bagworm genome reveals a unique fibroin gene that provides high tensile strength.</title>
        <authorList>
            <person name="Kono N."/>
            <person name="Nakamura H."/>
            <person name="Ohtoshi R."/>
            <person name="Tomita M."/>
            <person name="Numata K."/>
            <person name="Arakawa K."/>
        </authorList>
    </citation>
    <scope>NUCLEOTIDE SEQUENCE [LARGE SCALE GENOMIC DNA]</scope>
</reference>
<evidence type="ECO:0000313" key="2">
    <source>
        <dbReference type="EMBL" id="GBP18081.1"/>
    </source>
</evidence>
<name>A0A4C1TVL5_EUMVA</name>
<organism evidence="2 3">
    <name type="scientific">Eumeta variegata</name>
    <name type="common">Bagworm moth</name>
    <name type="synonym">Eumeta japonica</name>
    <dbReference type="NCBI Taxonomy" id="151549"/>
    <lineage>
        <taxon>Eukaryota</taxon>
        <taxon>Metazoa</taxon>
        <taxon>Ecdysozoa</taxon>
        <taxon>Arthropoda</taxon>
        <taxon>Hexapoda</taxon>
        <taxon>Insecta</taxon>
        <taxon>Pterygota</taxon>
        <taxon>Neoptera</taxon>
        <taxon>Endopterygota</taxon>
        <taxon>Lepidoptera</taxon>
        <taxon>Glossata</taxon>
        <taxon>Ditrysia</taxon>
        <taxon>Tineoidea</taxon>
        <taxon>Psychidae</taxon>
        <taxon>Oiketicinae</taxon>
        <taxon>Eumeta</taxon>
    </lineage>
</organism>
<accession>A0A4C1TVL5</accession>
<proteinExistence type="predicted"/>
<evidence type="ECO:0000313" key="3">
    <source>
        <dbReference type="Proteomes" id="UP000299102"/>
    </source>
</evidence>
<feature type="compositionally biased region" description="Polar residues" evidence="1">
    <location>
        <begin position="125"/>
        <end position="135"/>
    </location>
</feature>
<dbReference type="EMBL" id="BGZK01000093">
    <property type="protein sequence ID" value="GBP18081.1"/>
    <property type="molecule type" value="Genomic_DNA"/>
</dbReference>
<feature type="compositionally biased region" description="Basic and acidic residues" evidence="1">
    <location>
        <begin position="99"/>
        <end position="124"/>
    </location>
</feature>
<keyword evidence="3" id="KW-1185">Reference proteome</keyword>
<protein>
    <submittedName>
        <fullName evidence="2">Uncharacterized protein</fullName>
    </submittedName>
</protein>